<dbReference type="Pfam" id="PF00067">
    <property type="entry name" value="p450"/>
    <property type="match status" value="1"/>
</dbReference>
<protein>
    <submittedName>
        <fullName evidence="8">Cytochrome P450</fullName>
    </submittedName>
</protein>
<dbReference type="EMBL" id="MU839025">
    <property type="protein sequence ID" value="KAK1763724.1"/>
    <property type="molecule type" value="Genomic_DNA"/>
</dbReference>
<keyword evidence="6" id="KW-0503">Monooxygenase</keyword>
<dbReference type="GO" id="GO:0016705">
    <property type="term" value="F:oxidoreductase activity, acting on paired donors, with incorporation or reduction of molecular oxygen"/>
    <property type="evidence" value="ECO:0007669"/>
    <property type="project" value="InterPro"/>
</dbReference>
<dbReference type="InterPro" id="IPR002403">
    <property type="entry name" value="Cyt_P450_E_grp-IV"/>
</dbReference>
<gene>
    <name evidence="8" type="ORF">QBC33DRAFT_613579</name>
</gene>
<dbReference type="AlphaFoldDB" id="A0AAJ0FIV6"/>
<comment type="similarity">
    <text evidence="2">Belongs to the cytochrome P450 family.</text>
</comment>
<dbReference type="InterPro" id="IPR036396">
    <property type="entry name" value="Cyt_P450_sf"/>
</dbReference>
<dbReference type="GO" id="GO:0020037">
    <property type="term" value="F:heme binding"/>
    <property type="evidence" value="ECO:0007669"/>
    <property type="project" value="InterPro"/>
</dbReference>
<sequence>MIMLSEGILSSLYELLRHNAVIASIANVVVLLLLSSHVFRRNADAPPHLPETIPFLSNTLQVSTDPKAFWARTLKTMQNRSTDILRLRLAGRPAFLVVGEKNTNVLFPDVSGRGKAPLPGTEHFAEKNRIWAAWHRIFAENLLRTKSTNDLAAIFFDNFTTKIAELFKMGEWNTFLVSDWIRRYQTESAARALNGSRVFEKNTGYFDLLHELKLSIIPIAFGPPRWMNPKPHRARDKYLAMNREYMEEALRDYDWGSPEASAPWEPLFGSPLIRGLIRWGLDVGLDTETIAGIFGIQVLNQNSNSVPAAAWSIANTLTCPDPELLKNIRAEAQAATTVDGKTGKRTFDMQKLIKSPWLQAVYTETLRLQVGFSVTRDAVRDTEVDGFRIAKGSMVQAPIPIAHHDAVWETEGHPVLEFWPQRHLTTVETTDENSKTTTTTDFSLGSRSGYFFPYGGGATMCPGRHFAKQEIIGTLALFVTQFETEVIGWVTSDGSPSDREARNGEGMAVFQPDRDLKIQVKRCW</sequence>
<evidence type="ECO:0000256" key="3">
    <source>
        <dbReference type="ARBA" id="ARBA00022617"/>
    </source>
</evidence>
<keyword evidence="3 7" id="KW-0349">Heme</keyword>
<evidence type="ECO:0000256" key="1">
    <source>
        <dbReference type="ARBA" id="ARBA00001971"/>
    </source>
</evidence>
<name>A0AAJ0FIV6_9PEZI</name>
<accession>A0AAJ0FIV6</accession>
<organism evidence="8 9">
    <name type="scientific">Phialemonium atrogriseum</name>
    <dbReference type="NCBI Taxonomy" id="1093897"/>
    <lineage>
        <taxon>Eukaryota</taxon>
        <taxon>Fungi</taxon>
        <taxon>Dikarya</taxon>
        <taxon>Ascomycota</taxon>
        <taxon>Pezizomycotina</taxon>
        <taxon>Sordariomycetes</taxon>
        <taxon>Sordariomycetidae</taxon>
        <taxon>Cephalothecales</taxon>
        <taxon>Cephalothecaceae</taxon>
        <taxon>Phialemonium</taxon>
    </lineage>
</organism>
<dbReference type="GO" id="GO:0008395">
    <property type="term" value="F:steroid hydroxylase activity"/>
    <property type="evidence" value="ECO:0007669"/>
    <property type="project" value="TreeGrafter"/>
</dbReference>
<dbReference type="SUPFAM" id="SSF48264">
    <property type="entry name" value="Cytochrome P450"/>
    <property type="match status" value="1"/>
</dbReference>
<dbReference type="RefSeq" id="XP_060279937.1">
    <property type="nucleotide sequence ID" value="XM_060432552.1"/>
</dbReference>
<keyword evidence="9" id="KW-1185">Reference proteome</keyword>
<evidence type="ECO:0000256" key="7">
    <source>
        <dbReference type="PIRSR" id="PIRSR602403-1"/>
    </source>
</evidence>
<dbReference type="Proteomes" id="UP001244011">
    <property type="component" value="Unassembled WGS sequence"/>
</dbReference>
<keyword evidence="6" id="KW-0560">Oxidoreductase</keyword>
<dbReference type="PRINTS" id="PR00465">
    <property type="entry name" value="EP450IV"/>
</dbReference>
<keyword evidence="5 7" id="KW-0408">Iron</keyword>
<dbReference type="Gene3D" id="1.10.630.10">
    <property type="entry name" value="Cytochrome P450"/>
    <property type="match status" value="1"/>
</dbReference>
<dbReference type="GO" id="GO:0005506">
    <property type="term" value="F:iron ion binding"/>
    <property type="evidence" value="ECO:0007669"/>
    <property type="project" value="InterPro"/>
</dbReference>
<dbReference type="PANTHER" id="PTHR24304">
    <property type="entry name" value="CYTOCHROME P450 FAMILY 7"/>
    <property type="match status" value="1"/>
</dbReference>
<keyword evidence="4 7" id="KW-0479">Metal-binding</keyword>
<comment type="cofactor">
    <cofactor evidence="1 7">
        <name>heme</name>
        <dbReference type="ChEBI" id="CHEBI:30413"/>
    </cofactor>
</comment>
<dbReference type="GeneID" id="85315739"/>
<evidence type="ECO:0000256" key="5">
    <source>
        <dbReference type="ARBA" id="ARBA00023004"/>
    </source>
</evidence>
<proteinExistence type="inferred from homology"/>
<evidence type="ECO:0000256" key="4">
    <source>
        <dbReference type="ARBA" id="ARBA00022723"/>
    </source>
</evidence>
<dbReference type="PANTHER" id="PTHR24304:SF2">
    <property type="entry name" value="24-HYDROXYCHOLESTEROL 7-ALPHA-HYDROXYLASE"/>
    <property type="match status" value="1"/>
</dbReference>
<evidence type="ECO:0000256" key="6">
    <source>
        <dbReference type="ARBA" id="ARBA00023033"/>
    </source>
</evidence>
<evidence type="ECO:0000313" key="8">
    <source>
        <dbReference type="EMBL" id="KAK1763724.1"/>
    </source>
</evidence>
<comment type="caution">
    <text evidence="8">The sequence shown here is derived from an EMBL/GenBank/DDBJ whole genome shotgun (WGS) entry which is preliminary data.</text>
</comment>
<feature type="binding site" description="axial binding residue" evidence="7">
    <location>
        <position position="461"/>
    </location>
    <ligand>
        <name>heme</name>
        <dbReference type="ChEBI" id="CHEBI:30413"/>
    </ligand>
    <ligandPart>
        <name>Fe</name>
        <dbReference type="ChEBI" id="CHEBI:18248"/>
    </ligandPart>
</feature>
<evidence type="ECO:0000313" key="9">
    <source>
        <dbReference type="Proteomes" id="UP001244011"/>
    </source>
</evidence>
<reference evidence="8" key="1">
    <citation type="submission" date="2023-06" db="EMBL/GenBank/DDBJ databases">
        <title>Genome-scale phylogeny and comparative genomics of the fungal order Sordariales.</title>
        <authorList>
            <consortium name="Lawrence Berkeley National Laboratory"/>
            <person name="Hensen N."/>
            <person name="Bonometti L."/>
            <person name="Westerberg I."/>
            <person name="Brannstrom I.O."/>
            <person name="Guillou S."/>
            <person name="Cros-Aarteil S."/>
            <person name="Calhoun S."/>
            <person name="Haridas S."/>
            <person name="Kuo A."/>
            <person name="Mondo S."/>
            <person name="Pangilinan J."/>
            <person name="Riley R."/>
            <person name="Labutti K."/>
            <person name="Andreopoulos B."/>
            <person name="Lipzen A."/>
            <person name="Chen C."/>
            <person name="Yanf M."/>
            <person name="Daum C."/>
            <person name="Ng V."/>
            <person name="Clum A."/>
            <person name="Steindorff A."/>
            <person name="Ohm R."/>
            <person name="Martin F."/>
            <person name="Silar P."/>
            <person name="Natvig D."/>
            <person name="Lalanne C."/>
            <person name="Gautier V."/>
            <person name="Ament-Velasquez S.L."/>
            <person name="Kruys A."/>
            <person name="Hutchinson M.I."/>
            <person name="Powell A.J."/>
            <person name="Barry K."/>
            <person name="Miller A.N."/>
            <person name="Grigoriev I.V."/>
            <person name="Debuchy R."/>
            <person name="Gladieux P."/>
            <person name="Thoren M.H."/>
            <person name="Johannesson H."/>
        </authorList>
    </citation>
    <scope>NUCLEOTIDE SEQUENCE</scope>
    <source>
        <strain evidence="8">8032-3</strain>
    </source>
</reference>
<dbReference type="InterPro" id="IPR050529">
    <property type="entry name" value="CYP450_sterol_14alpha_dmase"/>
</dbReference>
<dbReference type="InterPro" id="IPR001128">
    <property type="entry name" value="Cyt_P450"/>
</dbReference>
<evidence type="ECO:0000256" key="2">
    <source>
        <dbReference type="ARBA" id="ARBA00010617"/>
    </source>
</evidence>